<comment type="similarity">
    <text evidence="1">Belongs to the syntaxin family.</text>
</comment>
<reference evidence="4 5" key="1">
    <citation type="submission" date="2016-03" db="EMBL/GenBank/DDBJ databases">
        <title>Choanephora cucurbitarum.</title>
        <authorList>
            <person name="Min B."/>
            <person name="Park H."/>
            <person name="Park J.-H."/>
            <person name="Shin H.-D."/>
            <person name="Choi I.-G."/>
        </authorList>
    </citation>
    <scope>NUCLEOTIDE SEQUENCE [LARGE SCALE GENOMIC DNA]</scope>
    <source>
        <strain evidence="4 5">KUS-F28377</strain>
    </source>
</reference>
<dbReference type="GO" id="GO:0048278">
    <property type="term" value="P:vesicle docking"/>
    <property type="evidence" value="ECO:0007669"/>
    <property type="project" value="TreeGrafter"/>
</dbReference>
<evidence type="ECO:0000256" key="2">
    <source>
        <dbReference type="SAM" id="Phobius"/>
    </source>
</evidence>
<dbReference type="PROSITE" id="PS50192">
    <property type="entry name" value="T_SNARE"/>
    <property type="match status" value="1"/>
</dbReference>
<name>A0A1C7N2L3_9FUNG</name>
<proteinExistence type="inferred from homology"/>
<dbReference type="InterPro" id="IPR010989">
    <property type="entry name" value="SNARE"/>
</dbReference>
<dbReference type="InterPro" id="IPR045242">
    <property type="entry name" value="Syntaxin"/>
</dbReference>
<evidence type="ECO:0000313" key="5">
    <source>
        <dbReference type="Proteomes" id="UP000093000"/>
    </source>
</evidence>
<dbReference type="InterPro" id="IPR000727">
    <property type="entry name" value="T_SNARE_dom"/>
</dbReference>
<dbReference type="GO" id="GO:0031201">
    <property type="term" value="C:SNARE complex"/>
    <property type="evidence" value="ECO:0007669"/>
    <property type="project" value="TreeGrafter"/>
</dbReference>
<keyword evidence="2" id="KW-0812">Transmembrane</keyword>
<dbReference type="PANTHER" id="PTHR19957">
    <property type="entry name" value="SYNTAXIN"/>
    <property type="match status" value="1"/>
</dbReference>
<feature type="domain" description="T-SNARE coiled-coil homology" evidence="3">
    <location>
        <begin position="186"/>
        <end position="248"/>
    </location>
</feature>
<dbReference type="CDD" id="cd15840">
    <property type="entry name" value="SNARE_Qa"/>
    <property type="match status" value="1"/>
</dbReference>
<dbReference type="SMART" id="SM00503">
    <property type="entry name" value="SynN"/>
    <property type="match status" value="1"/>
</dbReference>
<evidence type="ECO:0000256" key="1">
    <source>
        <dbReference type="ARBA" id="ARBA00009063"/>
    </source>
</evidence>
<dbReference type="FunCoup" id="A0A1C7N2L3">
    <property type="interactions" value="321"/>
</dbReference>
<accession>A0A1C7N2L3</accession>
<keyword evidence="5" id="KW-1185">Reference proteome</keyword>
<evidence type="ECO:0000313" key="4">
    <source>
        <dbReference type="EMBL" id="OBZ83353.1"/>
    </source>
</evidence>
<feature type="transmembrane region" description="Helical" evidence="2">
    <location>
        <begin position="259"/>
        <end position="280"/>
    </location>
</feature>
<comment type="caution">
    <text evidence="4">The sequence shown here is derived from an EMBL/GenBank/DDBJ whole genome shotgun (WGS) entry which is preliminary data.</text>
</comment>
<dbReference type="GO" id="GO:0012505">
    <property type="term" value="C:endomembrane system"/>
    <property type="evidence" value="ECO:0007669"/>
    <property type="project" value="TreeGrafter"/>
</dbReference>
<dbReference type="STRING" id="101091.A0A1C7N2L3"/>
<dbReference type="Gene3D" id="1.20.5.110">
    <property type="match status" value="1"/>
</dbReference>
<dbReference type="PANTHER" id="PTHR19957:SF38">
    <property type="entry name" value="LD27581P"/>
    <property type="match status" value="1"/>
</dbReference>
<dbReference type="Pfam" id="PF14523">
    <property type="entry name" value="Syntaxin_2"/>
    <property type="match status" value="1"/>
</dbReference>
<dbReference type="Pfam" id="PF05739">
    <property type="entry name" value="SNARE"/>
    <property type="match status" value="1"/>
</dbReference>
<organism evidence="4 5">
    <name type="scientific">Choanephora cucurbitarum</name>
    <dbReference type="NCBI Taxonomy" id="101091"/>
    <lineage>
        <taxon>Eukaryota</taxon>
        <taxon>Fungi</taxon>
        <taxon>Fungi incertae sedis</taxon>
        <taxon>Mucoromycota</taxon>
        <taxon>Mucoromycotina</taxon>
        <taxon>Mucoromycetes</taxon>
        <taxon>Mucorales</taxon>
        <taxon>Mucorineae</taxon>
        <taxon>Choanephoraceae</taxon>
        <taxon>Choanephoroideae</taxon>
        <taxon>Choanephora</taxon>
    </lineage>
</organism>
<dbReference type="InParanoid" id="A0A1C7N2L3"/>
<evidence type="ECO:0000259" key="3">
    <source>
        <dbReference type="PROSITE" id="PS50192"/>
    </source>
</evidence>
<dbReference type="EMBL" id="LUGH01000678">
    <property type="protein sequence ID" value="OBZ83353.1"/>
    <property type="molecule type" value="Genomic_DNA"/>
</dbReference>
<dbReference type="InterPro" id="IPR006011">
    <property type="entry name" value="Syntaxin_N"/>
</dbReference>
<dbReference type="OrthoDB" id="364348at2759"/>
<dbReference type="GO" id="GO:0006886">
    <property type="term" value="P:intracellular protein transport"/>
    <property type="evidence" value="ECO:0007669"/>
    <property type="project" value="TreeGrafter"/>
</dbReference>
<dbReference type="AlphaFoldDB" id="A0A1C7N2L3"/>
<dbReference type="SUPFAM" id="SSF47661">
    <property type="entry name" value="t-snare proteins"/>
    <property type="match status" value="1"/>
</dbReference>
<dbReference type="GO" id="GO:0006906">
    <property type="term" value="P:vesicle fusion"/>
    <property type="evidence" value="ECO:0007669"/>
    <property type="project" value="TreeGrafter"/>
</dbReference>
<gene>
    <name evidence="4" type="primary">SYP22_1</name>
    <name evidence="4" type="ORF">A0J61_08593</name>
</gene>
<dbReference type="Gene3D" id="1.20.58.70">
    <property type="match status" value="1"/>
</dbReference>
<dbReference type="Proteomes" id="UP000093000">
    <property type="component" value="Unassembled WGS sequence"/>
</dbReference>
<dbReference type="GO" id="GO:0000149">
    <property type="term" value="F:SNARE binding"/>
    <property type="evidence" value="ECO:0007669"/>
    <property type="project" value="TreeGrafter"/>
</dbReference>
<dbReference type="GO" id="GO:0005484">
    <property type="term" value="F:SNAP receptor activity"/>
    <property type="evidence" value="ECO:0007669"/>
    <property type="project" value="TreeGrafter"/>
</dbReference>
<dbReference type="FunFam" id="1.20.5.110:FF:000059">
    <property type="entry name" value="Related to syntaxin 12"/>
    <property type="match status" value="1"/>
</dbReference>
<protein>
    <submittedName>
        <fullName evidence="4">Syntaxin-22</fullName>
    </submittedName>
</protein>
<sequence length="281" mass="31985">MSFNDLESGLGTPGPIHLNSVCIRDDDERLYKDLIVHIAQQIFQANSNLTNIERLVSLVGSPKDTPELRNNLHDANNATRDLIKDTTQDLKMLASIKGLSKNRQRYLRQQKLSKDFQTVVSQFQQLQHASADKLRTYIDHSKATAVMLQDQLEPTEEGIEQEQQYAMGADHQRQIEAMDNEIEYNELLISERENEILNIEHGITELNEIFRDMSMLVNEQEDGIQSIYGNILSIAQNTRQAADELVTASHYQRNARRSMCCFFLIISIVGSILAVIIVIAK</sequence>
<dbReference type="SMART" id="SM00397">
    <property type="entry name" value="t_SNARE"/>
    <property type="match status" value="1"/>
</dbReference>
<keyword evidence="2" id="KW-0472">Membrane</keyword>
<keyword evidence="2" id="KW-1133">Transmembrane helix</keyword>